<dbReference type="EMBL" id="DF973857">
    <property type="protein sequence ID" value="GAU41299.1"/>
    <property type="molecule type" value="Genomic_DNA"/>
</dbReference>
<dbReference type="AlphaFoldDB" id="A0A2Z6PAM5"/>
<dbReference type="Gene3D" id="1.10.510.10">
    <property type="entry name" value="Transferase(Phosphotransferase) domain 1"/>
    <property type="match status" value="1"/>
</dbReference>
<dbReference type="Gene3D" id="3.30.200.20">
    <property type="entry name" value="Phosphorylase Kinase, domain 1"/>
    <property type="match status" value="1"/>
</dbReference>
<feature type="compositionally biased region" description="Basic and acidic residues" evidence="11">
    <location>
        <begin position="122"/>
        <end position="143"/>
    </location>
</feature>
<keyword evidence="8" id="KW-0067">ATP-binding</keyword>
<dbReference type="FunFam" id="3.30.200.20:FF:000172">
    <property type="entry name" value="cyclin-dependent kinase G-2 isoform X1"/>
    <property type="match status" value="1"/>
</dbReference>
<feature type="compositionally biased region" description="Basic and acidic residues" evidence="11">
    <location>
        <begin position="355"/>
        <end position="379"/>
    </location>
</feature>
<dbReference type="EC" id="2.7.11.22" evidence="2"/>
<dbReference type="InterPro" id="IPR045267">
    <property type="entry name" value="CDK11/PITSLRE_STKc"/>
</dbReference>
<dbReference type="SUPFAM" id="SSF56112">
    <property type="entry name" value="Protein kinase-like (PK-like)"/>
    <property type="match status" value="1"/>
</dbReference>
<feature type="compositionally biased region" description="Acidic residues" evidence="11">
    <location>
        <begin position="147"/>
        <end position="156"/>
    </location>
</feature>
<evidence type="ECO:0000256" key="10">
    <source>
        <dbReference type="ARBA" id="ARBA00048367"/>
    </source>
</evidence>
<dbReference type="OrthoDB" id="1732493at2759"/>
<dbReference type="GO" id="GO:0005634">
    <property type="term" value="C:nucleus"/>
    <property type="evidence" value="ECO:0007669"/>
    <property type="project" value="TreeGrafter"/>
</dbReference>
<dbReference type="InterPro" id="IPR000719">
    <property type="entry name" value="Prot_kinase_dom"/>
</dbReference>
<dbReference type="GO" id="GO:0080090">
    <property type="term" value="P:regulation of primary metabolic process"/>
    <property type="evidence" value="ECO:0007669"/>
    <property type="project" value="UniProtKB-ARBA"/>
</dbReference>
<dbReference type="PANTHER" id="PTHR24056">
    <property type="entry name" value="CELL DIVISION PROTEIN KINASE"/>
    <property type="match status" value="1"/>
</dbReference>
<evidence type="ECO:0000256" key="4">
    <source>
        <dbReference type="ARBA" id="ARBA00022553"/>
    </source>
</evidence>
<comment type="catalytic activity">
    <reaction evidence="10">
        <text>L-seryl-[protein] + ATP = O-phospho-L-seryl-[protein] + ADP + H(+)</text>
        <dbReference type="Rhea" id="RHEA:17989"/>
        <dbReference type="Rhea" id="RHEA-COMP:9863"/>
        <dbReference type="Rhea" id="RHEA-COMP:11604"/>
        <dbReference type="ChEBI" id="CHEBI:15378"/>
        <dbReference type="ChEBI" id="CHEBI:29999"/>
        <dbReference type="ChEBI" id="CHEBI:30616"/>
        <dbReference type="ChEBI" id="CHEBI:83421"/>
        <dbReference type="ChEBI" id="CHEBI:456216"/>
        <dbReference type="EC" id="2.7.11.22"/>
    </reaction>
</comment>
<feature type="region of interest" description="Disordered" evidence="11">
    <location>
        <begin position="100"/>
        <end position="159"/>
    </location>
</feature>
<organism evidence="13 14">
    <name type="scientific">Trifolium subterraneum</name>
    <name type="common">Subterranean clover</name>
    <dbReference type="NCBI Taxonomy" id="3900"/>
    <lineage>
        <taxon>Eukaryota</taxon>
        <taxon>Viridiplantae</taxon>
        <taxon>Streptophyta</taxon>
        <taxon>Embryophyta</taxon>
        <taxon>Tracheophyta</taxon>
        <taxon>Spermatophyta</taxon>
        <taxon>Magnoliopsida</taxon>
        <taxon>eudicotyledons</taxon>
        <taxon>Gunneridae</taxon>
        <taxon>Pentapetalae</taxon>
        <taxon>rosids</taxon>
        <taxon>fabids</taxon>
        <taxon>Fabales</taxon>
        <taxon>Fabaceae</taxon>
        <taxon>Papilionoideae</taxon>
        <taxon>50 kb inversion clade</taxon>
        <taxon>NPAAA clade</taxon>
        <taxon>Hologalegina</taxon>
        <taxon>IRL clade</taxon>
        <taxon>Trifolieae</taxon>
        <taxon>Trifolium</taxon>
    </lineage>
</organism>
<evidence type="ECO:0000256" key="6">
    <source>
        <dbReference type="ARBA" id="ARBA00022741"/>
    </source>
</evidence>
<evidence type="ECO:0000256" key="9">
    <source>
        <dbReference type="ARBA" id="ARBA00047811"/>
    </source>
</evidence>
<feature type="compositionally biased region" description="Polar residues" evidence="11">
    <location>
        <begin position="268"/>
        <end position="279"/>
    </location>
</feature>
<evidence type="ECO:0000256" key="8">
    <source>
        <dbReference type="ARBA" id="ARBA00022840"/>
    </source>
</evidence>
<reference evidence="14" key="1">
    <citation type="journal article" date="2017" name="Front. Plant Sci.">
        <title>Climate Clever Clovers: New Paradigm to Reduce the Environmental Footprint of Ruminants by Breeding Low Methanogenic Forages Utilizing Haplotype Variation.</title>
        <authorList>
            <person name="Kaur P."/>
            <person name="Appels R."/>
            <person name="Bayer P.E."/>
            <person name="Keeble-Gagnere G."/>
            <person name="Wang J."/>
            <person name="Hirakawa H."/>
            <person name="Shirasawa K."/>
            <person name="Vercoe P."/>
            <person name="Stefanova K."/>
            <person name="Durmic Z."/>
            <person name="Nichols P."/>
            <person name="Revell C."/>
            <person name="Isobe S.N."/>
            <person name="Edwards D."/>
            <person name="Erskine W."/>
        </authorList>
    </citation>
    <scope>NUCLEOTIDE SEQUENCE [LARGE SCALE GENOMIC DNA]</scope>
    <source>
        <strain evidence="14">cv. Daliak</strain>
    </source>
</reference>
<dbReference type="InterPro" id="IPR011009">
    <property type="entry name" value="Kinase-like_dom_sf"/>
</dbReference>
<proteinExistence type="inferred from homology"/>
<dbReference type="GO" id="GO:0007346">
    <property type="term" value="P:regulation of mitotic cell cycle"/>
    <property type="evidence" value="ECO:0007669"/>
    <property type="project" value="TreeGrafter"/>
</dbReference>
<evidence type="ECO:0000256" key="2">
    <source>
        <dbReference type="ARBA" id="ARBA00012425"/>
    </source>
</evidence>
<dbReference type="PANTHER" id="PTHR24056:SF558">
    <property type="entry name" value="CYCLIN-DEPENDENT KINASE"/>
    <property type="match status" value="1"/>
</dbReference>
<feature type="compositionally biased region" description="Basic and acidic residues" evidence="11">
    <location>
        <begin position="418"/>
        <end position="430"/>
    </location>
</feature>
<name>A0A2Z6PAM5_TRISU</name>
<protein>
    <recommendedName>
        <fullName evidence="2">cyclin-dependent kinase</fullName>
        <ecNumber evidence="2">2.7.11.22</ecNumber>
    </recommendedName>
</protein>
<evidence type="ECO:0000256" key="5">
    <source>
        <dbReference type="ARBA" id="ARBA00022679"/>
    </source>
</evidence>
<evidence type="ECO:0000256" key="3">
    <source>
        <dbReference type="ARBA" id="ARBA00022527"/>
    </source>
</evidence>
<comment type="similarity">
    <text evidence="1">Belongs to the protein kinase superfamily. CMGC Ser/Thr protein kinase family. CDC2/CDKX subfamily.</text>
</comment>
<keyword evidence="7" id="KW-0418">Kinase</keyword>
<comment type="catalytic activity">
    <reaction evidence="9">
        <text>L-threonyl-[protein] + ATP = O-phospho-L-threonyl-[protein] + ADP + H(+)</text>
        <dbReference type="Rhea" id="RHEA:46608"/>
        <dbReference type="Rhea" id="RHEA-COMP:11060"/>
        <dbReference type="Rhea" id="RHEA-COMP:11605"/>
        <dbReference type="ChEBI" id="CHEBI:15378"/>
        <dbReference type="ChEBI" id="CHEBI:30013"/>
        <dbReference type="ChEBI" id="CHEBI:30616"/>
        <dbReference type="ChEBI" id="CHEBI:61977"/>
        <dbReference type="ChEBI" id="CHEBI:456216"/>
        <dbReference type="EC" id="2.7.11.22"/>
    </reaction>
</comment>
<keyword evidence="3" id="KW-0723">Serine/threonine-protein kinase</keyword>
<dbReference type="GO" id="GO:0005524">
    <property type="term" value="F:ATP binding"/>
    <property type="evidence" value="ECO:0007669"/>
    <property type="project" value="UniProtKB-KW"/>
</dbReference>
<feature type="region of interest" description="Disordered" evidence="11">
    <location>
        <begin position="348"/>
        <end position="434"/>
    </location>
</feature>
<feature type="domain" description="Protein kinase" evidence="12">
    <location>
        <begin position="452"/>
        <end position="748"/>
    </location>
</feature>
<gene>
    <name evidence="13" type="ORF">TSUD_325130</name>
</gene>
<dbReference type="InterPro" id="IPR008271">
    <property type="entry name" value="Ser/Thr_kinase_AS"/>
</dbReference>
<dbReference type="InterPro" id="IPR050108">
    <property type="entry name" value="CDK"/>
</dbReference>
<feature type="compositionally biased region" description="Low complexity" evidence="11">
    <location>
        <begin position="105"/>
        <end position="121"/>
    </location>
</feature>
<keyword evidence="14" id="KW-1185">Reference proteome</keyword>
<evidence type="ECO:0000313" key="14">
    <source>
        <dbReference type="Proteomes" id="UP000242715"/>
    </source>
</evidence>
<evidence type="ECO:0000313" key="13">
    <source>
        <dbReference type="EMBL" id="GAU41299.1"/>
    </source>
</evidence>
<dbReference type="FunFam" id="1.10.510.10:FF:000211">
    <property type="entry name" value="Cyclin-dependent kinase G-2"/>
    <property type="match status" value="1"/>
</dbReference>
<evidence type="ECO:0000256" key="11">
    <source>
        <dbReference type="SAM" id="MobiDB-lite"/>
    </source>
</evidence>
<keyword evidence="4" id="KW-0597">Phosphoprotein</keyword>
<evidence type="ECO:0000259" key="12">
    <source>
        <dbReference type="PROSITE" id="PS50011"/>
    </source>
</evidence>
<dbReference type="GO" id="GO:0004693">
    <property type="term" value="F:cyclin-dependent protein serine/threonine kinase activity"/>
    <property type="evidence" value="ECO:0007669"/>
    <property type="project" value="UniProtKB-EC"/>
</dbReference>
<keyword evidence="5" id="KW-0808">Transferase</keyword>
<dbReference type="CDD" id="cd07843">
    <property type="entry name" value="STKc_CDC2L1"/>
    <property type="match status" value="1"/>
</dbReference>
<keyword evidence="6" id="KW-0547">Nucleotide-binding</keyword>
<sequence>FCPDAILNRPRTLSFIVDSILCFKIGIPRSASTIPIFHSISSKFLGRHGDYRDEEFRDSDSDFGISRRGFSSSFKEEYDGIRNGTGRSRDDREGIIQRQREVLNGSYRSTSSRSDSDSSSGRGDRLGSRRCEFSVKTIDREPGELSSESESDDGVESESLVKCHKEVVMGKEFDYGVESGSVLKRHQVATGKENGTRSPFERKRKFSLIVWDQDDNKVNNLSKLKVVTTPAILPPPPLFPRAFRKSPNVPYNGVEVHPPENPELPTAMNPSMVSESVQDAESESPVGLDSQRLVNVRVAEQPEVEDYVPNRNISSSRWASGDESSDDEGEIIDEKEFLRRRRLSPKSGIRNKTLKPKESKIEGFDRARTKSSESEERGSTGRYYDEDDHPGIEAEKDSYMEIDGGVCKSDTSGSHTNTDSEHEDDGRESMEPPVPPHRVVNMLLGCRSVDEFERLNKINEGTYGVVFRAKDKKTGEIVALKKVKMEKEKEGFPLTSLREINILLSFHHPFIVDVKEVVVGSSLDSIFMVMEYMEHDLKGLMEAMRQPFSQSEVKCLMLQLLEGVKYLHDNWVLHRDMKTSNLLLNNKGELKICDFGLARQYGSPLKPYTSLVVTLWYRAPELLLGTKQYSTAIDMWSLGCIMAELLAKEPLFNGRNEFDQLNKIFRILGTPNETIWPGFSKLPQVKANYVKHQNVPFRYNLLRKKFPATSFTGSPVLSDSGLDLLNKLLTYDPEKRITAEDALNHEWFREVPLPKSKEFMPTFPAQHDKDRRMRKIMKSLHLLEEKH</sequence>
<dbReference type="Proteomes" id="UP000242715">
    <property type="component" value="Unassembled WGS sequence"/>
</dbReference>
<feature type="non-terminal residue" evidence="13">
    <location>
        <position position="1"/>
    </location>
</feature>
<accession>A0A2Z6PAM5</accession>
<dbReference type="Pfam" id="PF00069">
    <property type="entry name" value="Pkinase"/>
    <property type="match status" value="1"/>
</dbReference>
<dbReference type="SMART" id="SM00220">
    <property type="entry name" value="S_TKc"/>
    <property type="match status" value="1"/>
</dbReference>
<dbReference type="PROSITE" id="PS00108">
    <property type="entry name" value="PROTEIN_KINASE_ST"/>
    <property type="match status" value="1"/>
</dbReference>
<evidence type="ECO:0000256" key="7">
    <source>
        <dbReference type="ARBA" id="ARBA00022777"/>
    </source>
</evidence>
<evidence type="ECO:0000256" key="1">
    <source>
        <dbReference type="ARBA" id="ARBA00006485"/>
    </source>
</evidence>
<feature type="region of interest" description="Disordered" evidence="11">
    <location>
        <begin position="258"/>
        <end position="332"/>
    </location>
</feature>
<feature type="compositionally biased region" description="Basic and acidic residues" evidence="11">
    <location>
        <begin position="389"/>
        <end position="399"/>
    </location>
</feature>
<dbReference type="GO" id="GO:0010556">
    <property type="term" value="P:regulation of macromolecule biosynthetic process"/>
    <property type="evidence" value="ECO:0007669"/>
    <property type="project" value="UniProtKB-ARBA"/>
</dbReference>
<dbReference type="PROSITE" id="PS50011">
    <property type="entry name" value="PROTEIN_KINASE_DOM"/>
    <property type="match status" value="1"/>
</dbReference>